<dbReference type="SUPFAM" id="SSF54506">
    <property type="entry name" value="Diaminopimelate epimerase-like"/>
    <property type="match status" value="1"/>
</dbReference>
<dbReference type="GO" id="GO:0047580">
    <property type="term" value="F:4-hydroxyproline epimerase activity"/>
    <property type="evidence" value="ECO:0007669"/>
    <property type="project" value="TreeGrafter"/>
</dbReference>
<dbReference type="SFLD" id="SFLDS00028">
    <property type="entry name" value="Proline_Racemase"/>
    <property type="match status" value="1"/>
</dbReference>
<sequence length="344" mass="37979">MELKANVNFDRFEAALQVVDAHTVGEFCRIVIGGFPEPEGNTMIEKKKWMEENYDKVRTALMFEPRGHHDMFGAFLCEPVNKEADFGVMFMDTGGYLNMCGHCTIGAVTVILESGLKEMHEGENEVVLDAPAGLIRTTAFVKDGKVEHVTLTNVPAFVYKENQKVTIDGKEIEFTISFGGSFFALVDTTKLDIGEINQKTVPAYTELGMKMLDVINKEIPVKHPLLDIDTVDLVEFYGPTPNPDKANMRNVVIFGDAMADRSPCGTGTSAKLATLHHWGEINVGEEFIYESFLGSLFKGVIKETTKVADYDAVIPMITGSCYLTGVATYLIDPTDPLKYGFQVG</sequence>
<comment type="caution">
    <text evidence="3">The sequence shown here is derived from an EMBL/GenBank/DDBJ whole genome shotgun (WGS) entry which is preliminary data.</text>
</comment>
<dbReference type="AlphaFoldDB" id="A0A850HPP0"/>
<dbReference type="InterPro" id="IPR008794">
    <property type="entry name" value="Pro_racemase_fam"/>
</dbReference>
<keyword evidence="4" id="KW-1185">Reference proteome</keyword>
<dbReference type="RefSeq" id="WP_173814602.1">
    <property type="nucleotide sequence ID" value="NZ_JAAITX010000003.1"/>
</dbReference>
<gene>
    <name evidence="3" type="ORF">G5A66_06555</name>
    <name evidence="2" type="ORF">G5A75_06575</name>
</gene>
<dbReference type="Pfam" id="PF05544">
    <property type="entry name" value="Pro_racemase"/>
    <property type="match status" value="1"/>
</dbReference>
<evidence type="ECO:0000313" key="2">
    <source>
        <dbReference type="EMBL" id="NSK14539.1"/>
    </source>
</evidence>
<reference evidence="4 5" key="1">
    <citation type="journal article" date="2020" name="Cell Host Microbe">
        <title>Functional and Genomic Variation between Human-Derived Isolates of Lachnospiraceae Reveals Inter- and Intra-Species Diversity.</title>
        <authorList>
            <person name="Sorbara M.T."/>
            <person name="Littmann E.R."/>
            <person name="Fontana E."/>
            <person name="Moody T.U."/>
            <person name="Kohout C.E."/>
            <person name="Gjonbalaj M."/>
            <person name="Eaton V."/>
            <person name="Seok R."/>
            <person name="Leiner I.M."/>
            <person name="Pamer E.G."/>
        </authorList>
    </citation>
    <scope>NUCLEOTIDE SEQUENCE [LARGE SCALE GENOMIC DNA]</scope>
    <source>
        <strain evidence="3 4">MSK.17.11</strain>
        <strain evidence="2 5">MSK.17.38</strain>
    </source>
</reference>
<reference evidence="3" key="2">
    <citation type="submission" date="2020-02" db="EMBL/GenBank/DDBJ databases">
        <authorList>
            <person name="Littmann E."/>
            <person name="Sorbara M."/>
        </authorList>
    </citation>
    <scope>NUCLEOTIDE SEQUENCE</scope>
    <source>
        <strain evidence="3">MSK.17.11</strain>
        <strain evidence="2">MSK.17.38</strain>
    </source>
</reference>
<dbReference type="FunFam" id="3.10.310.10:FF:000003">
    <property type="entry name" value="Proline racemase"/>
    <property type="match status" value="1"/>
</dbReference>
<evidence type="ECO:0000256" key="1">
    <source>
        <dbReference type="ARBA" id="ARBA00007529"/>
    </source>
</evidence>
<protein>
    <submittedName>
        <fullName evidence="3">Proline racemase</fullName>
    </submittedName>
</protein>
<proteinExistence type="inferred from homology"/>
<organism evidence="3 4">
    <name type="scientific">Dorea phocaeensis</name>
    <dbReference type="NCBI Taxonomy" id="2040291"/>
    <lineage>
        <taxon>Bacteria</taxon>
        <taxon>Bacillati</taxon>
        <taxon>Bacillota</taxon>
        <taxon>Clostridia</taxon>
        <taxon>Lachnospirales</taxon>
        <taxon>Lachnospiraceae</taxon>
        <taxon>Dorea</taxon>
    </lineage>
</organism>
<dbReference type="PANTHER" id="PTHR33442">
    <property type="entry name" value="TRANS-3-HYDROXY-L-PROLINE DEHYDRATASE"/>
    <property type="match status" value="1"/>
</dbReference>
<dbReference type="EMBL" id="JAAITX010000003">
    <property type="protein sequence ID" value="NVH58313.1"/>
    <property type="molecule type" value="Genomic_DNA"/>
</dbReference>
<dbReference type="PANTHER" id="PTHR33442:SF5">
    <property type="entry name" value="BIFUNCTIONAL TRANS-3-HYDROXY-L-PROLINE DEHYDRATASE_2-EPIMERASE"/>
    <property type="match status" value="1"/>
</dbReference>
<dbReference type="Gene3D" id="3.10.310.10">
    <property type="entry name" value="Diaminopimelate Epimerase, Chain A, domain 1"/>
    <property type="match status" value="2"/>
</dbReference>
<evidence type="ECO:0000313" key="4">
    <source>
        <dbReference type="Proteomes" id="UP000528555"/>
    </source>
</evidence>
<evidence type="ECO:0000313" key="3">
    <source>
        <dbReference type="EMBL" id="NVH58313.1"/>
    </source>
</evidence>
<evidence type="ECO:0000313" key="5">
    <source>
        <dbReference type="Proteomes" id="UP000701680"/>
    </source>
</evidence>
<accession>A0A850HPP0</accession>
<dbReference type="Proteomes" id="UP000701680">
    <property type="component" value="Unassembled WGS sequence"/>
</dbReference>
<dbReference type="EMBL" id="JAAIUO010000003">
    <property type="protein sequence ID" value="NSK14539.1"/>
    <property type="molecule type" value="Genomic_DNA"/>
</dbReference>
<dbReference type="Proteomes" id="UP000528555">
    <property type="component" value="Unassembled WGS sequence"/>
</dbReference>
<comment type="similarity">
    <text evidence="1">Belongs to the proline racemase family.</text>
</comment>
<dbReference type="PIRSF" id="PIRSF029792">
    <property type="entry name" value="Pro_racemase"/>
    <property type="match status" value="1"/>
</dbReference>
<name>A0A850HPP0_9FIRM</name>